<keyword evidence="3" id="KW-1185">Reference proteome</keyword>
<feature type="compositionally biased region" description="Acidic residues" evidence="1">
    <location>
        <begin position="316"/>
        <end position="373"/>
    </location>
</feature>
<evidence type="ECO:0000256" key="1">
    <source>
        <dbReference type="SAM" id="MobiDB-lite"/>
    </source>
</evidence>
<feature type="compositionally biased region" description="Basic and acidic residues" evidence="1">
    <location>
        <begin position="133"/>
        <end position="142"/>
    </location>
</feature>
<evidence type="ECO:0000313" key="2">
    <source>
        <dbReference type="EMBL" id="AQT28782.1"/>
    </source>
</evidence>
<feature type="compositionally biased region" description="Low complexity" evidence="1">
    <location>
        <begin position="120"/>
        <end position="130"/>
    </location>
</feature>
<feature type="region of interest" description="Disordered" evidence="1">
    <location>
        <begin position="78"/>
        <end position="152"/>
    </location>
</feature>
<accession>A0A1S6L3N2</accession>
<evidence type="ECO:0000313" key="3">
    <source>
        <dbReference type="Proteomes" id="UP000221250"/>
    </source>
</evidence>
<gene>
    <name evidence="2" type="ORF">YOLOSWAG_313</name>
</gene>
<organism evidence="2 3">
    <name type="scientific">Erwinia phage vB_EamM_Yoloswag</name>
    <dbReference type="NCBI Taxonomy" id="1958956"/>
    <lineage>
        <taxon>Viruses</taxon>
        <taxon>Duplodnaviria</taxon>
        <taxon>Heunggongvirae</taxon>
        <taxon>Uroviricota</taxon>
        <taxon>Caudoviricetes</taxon>
        <taxon>Yoloswagvirus</taxon>
        <taxon>Yoloswagvirus yoloswag</taxon>
    </lineage>
</organism>
<dbReference type="Proteomes" id="UP000221250">
    <property type="component" value="Segment"/>
</dbReference>
<name>A0A1S6L3N2_9CAUD</name>
<dbReference type="EMBL" id="KY448244">
    <property type="protein sequence ID" value="AQT28782.1"/>
    <property type="molecule type" value="Genomic_DNA"/>
</dbReference>
<reference evidence="2 3" key="1">
    <citation type="submission" date="2017-01" db="EMBL/GenBank/DDBJ databases">
        <authorList>
            <person name="Mah S.A."/>
            <person name="Swanson W.J."/>
            <person name="Moy G.W."/>
            <person name="Vacquier V.D."/>
        </authorList>
    </citation>
    <scope>NUCLEOTIDE SEQUENCE [LARGE SCALE GENOMIC DNA]</scope>
</reference>
<sequence>MARLETSSNLVGKSIVLLNGTKAKIVDAITSGYKTDKSAKRIATRCVIKKGTGYAEIERMPLTQLVDTGEGYVEIKSADSKAPAKKTAAKSTAKASTKTTTKTSAKSSTKAAAKADSKPAAKAKAPAKTKAAAKKEEAEAPRSRVRRKSAQPTTLTAIDQEFTEALVMRVVEHLKSGNLLSLATDGVTPIDNAFEVTYDAQYAAPNQLQFTIGVEYAMPQQAAANDAVEISAEVLERAAKKVGKTIGKKLAAAIKSAYGVDSAKDLLAGTVLRHGDDEFIYIGASAADADKAYMYNAESDKFRAVAAANLSSYELVADEEQDEDEEEEEEDDNADLDFEDDEEEEADDEEAEEEEEDEEEEAEEEEDGEESEPEYSYRSISKDELSLVNKKVTAKYVAQLAEQWSLDVEALVPGLIVSDGETEFAYVGFDSKGGLVVIDTQDGEAMVYAKAQVKSLTEFAAVLGDDETSDEEAEEEEVEDEEDEEEDGDDDFDFDDADSADLDDMSEDELRDKVIQAGLTTVRKAGRMNEDELRELLAD</sequence>
<protein>
    <submittedName>
        <fullName evidence="2">Uncharacterized protein</fullName>
    </submittedName>
</protein>
<proteinExistence type="predicted"/>
<feature type="compositionally biased region" description="Acidic residues" evidence="1">
    <location>
        <begin position="464"/>
        <end position="507"/>
    </location>
</feature>
<feature type="region of interest" description="Disordered" evidence="1">
    <location>
        <begin position="316"/>
        <end position="380"/>
    </location>
</feature>
<feature type="region of interest" description="Disordered" evidence="1">
    <location>
        <begin position="463"/>
        <end position="510"/>
    </location>
</feature>
<feature type="compositionally biased region" description="Low complexity" evidence="1">
    <location>
        <begin position="89"/>
        <end position="112"/>
    </location>
</feature>